<evidence type="ECO:0000313" key="1">
    <source>
        <dbReference type="EMBL" id="QMW00644.1"/>
    </source>
</evidence>
<sequence length="229" mass="26716">MKLVYKLILSTLIVLFPIFSVQASLPKPAWKSGQLILINHTILEGDLSYNWLMETVLFRHTDGRVQTFSANQVDQFGWFDFSVHQYRKFKALASDDAKTKTYIRHAFFEICMDGSLTVVRNLRQPHGLFKRVLSHPAYFVDQPIMAQNTDYFNYYVYDSGRLLALDRFYTDIYDPIMTAYDKVLKRYIYDHNINDRHLLGRLVLIDRYNLLVEQEAKTASAKGVVVAPE</sequence>
<protein>
    <submittedName>
        <fullName evidence="1">Uncharacterized protein</fullName>
    </submittedName>
</protein>
<dbReference type="AlphaFoldDB" id="A0A7G5GP52"/>
<keyword evidence="2" id="KW-1185">Reference proteome</keyword>
<gene>
    <name evidence="1" type="ORF">H3H32_21935</name>
</gene>
<dbReference type="Proteomes" id="UP000515369">
    <property type="component" value="Chromosome"/>
</dbReference>
<accession>A0A7G5GP52</accession>
<evidence type="ECO:0000313" key="2">
    <source>
        <dbReference type="Proteomes" id="UP000515369"/>
    </source>
</evidence>
<dbReference type="RefSeq" id="WP_182457758.1">
    <property type="nucleotide sequence ID" value="NZ_CP059732.1"/>
</dbReference>
<organism evidence="1 2">
    <name type="scientific">Spirosoma foliorum</name>
    <dbReference type="NCBI Taxonomy" id="2710596"/>
    <lineage>
        <taxon>Bacteria</taxon>
        <taxon>Pseudomonadati</taxon>
        <taxon>Bacteroidota</taxon>
        <taxon>Cytophagia</taxon>
        <taxon>Cytophagales</taxon>
        <taxon>Cytophagaceae</taxon>
        <taxon>Spirosoma</taxon>
    </lineage>
</organism>
<dbReference type="EMBL" id="CP059732">
    <property type="protein sequence ID" value="QMW00644.1"/>
    <property type="molecule type" value="Genomic_DNA"/>
</dbReference>
<dbReference type="KEGG" id="sfol:H3H32_21935"/>
<name>A0A7G5GP52_9BACT</name>
<proteinExistence type="predicted"/>
<reference evidence="1 2" key="1">
    <citation type="submission" date="2020-07" db="EMBL/GenBank/DDBJ databases">
        <title>Spirosoma foliorum sp. nov., isolated from the leaves on the Nejang mountain Korea, Republic of.</title>
        <authorList>
            <person name="Ho H."/>
            <person name="Lee Y.-J."/>
            <person name="Nurcahyanto D.-A."/>
            <person name="Kim S.-G."/>
        </authorList>
    </citation>
    <scope>NUCLEOTIDE SEQUENCE [LARGE SCALE GENOMIC DNA]</scope>
    <source>
        <strain evidence="1 2">PL0136</strain>
    </source>
</reference>